<organism evidence="1 2">
    <name type="scientific">Phaseolus angularis</name>
    <name type="common">Azuki bean</name>
    <name type="synonym">Vigna angularis</name>
    <dbReference type="NCBI Taxonomy" id="3914"/>
    <lineage>
        <taxon>Eukaryota</taxon>
        <taxon>Viridiplantae</taxon>
        <taxon>Streptophyta</taxon>
        <taxon>Embryophyta</taxon>
        <taxon>Tracheophyta</taxon>
        <taxon>Spermatophyta</taxon>
        <taxon>Magnoliopsida</taxon>
        <taxon>eudicotyledons</taxon>
        <taxon>Gunneridae</taxon>
        <taxon>Pentapetalae</taxon>
        <taxon>rosids</taxon>
        <taxon>fabids</taxon>
        <taxon>Fabales</taxon>
        <taxon>Fabaceae</taxon>
        <taxon>Papilionoideae</taxon>
        <taxon>50 kb inversion clade</taxon>
        <taxon>NPAAA clade</taxon>
        <taxon>indigoferoid/millettioid clade</taxon>
        <taxon>Phaseoleae</taxon>
        <taxon>Vigna</taxon>
    </lineage>
</organism>
<sequence length="286" mass="32282">MNRKQEIYTFLRLMNRNSSSFNQQTGRTVALPTRRESLMEATSLFKIEQLLGPEVATELENADALGVLTIEGVANESLPRGSPLSHPIRVLDWGNFSALRREVVCTASPTPASMPVGIRKGHKKCKRSEAACTLNAILPLSGTSEHPFAPLRGGGPVPEWKGSRRWCVMATIEVGQQREREKIGSLWFFLVQVQCWHEGFRVFSCSMLEKMKRRRPCKEENGGRGNEENDEVDGKILRRLVDGVVVRRRLCVRMVMRWLGLIVVEDDLVVAAWKMTLRLVAERRGG</sequence>
<dbReference type="AlphaFoldDB" id="A0A0L9VAX5"/>
<protein>
    <submittedName>
        <fullName evidence="1">Uncharacterized protein</fullName>
    </submittedName>
</protein>
<dbReference type="Proteomes" id="UP000053144">
    <property type="component" value="Chromosome 9"/>
</dbReference>
<dbReference type="Gramene" id="KOM51809">
    <property type="protein sequence ID" value="KOM51809"/>
    <property type="gene ID" value="LR48_Vigan09g046800"/>
</dbReference>
<name>A0A0L9VAX5_PHAAN</name>
<reference evidence="2" key="1">
    <citation type="journal article" date="2015" name="Proc. Natl. Acad. Sci. U.S.A.">
        <title>Genome sequencing of adzuki bean (Vigna angularis) provides insight into high starch and low fat accumulation and domestication.</title>
        <authorList>
            <person name="Yang K."/>
            <person name="Tian Z."/>
            <person name="Chen C."/>
            <person name="Luo L."/>
            <person name="Zhao B."/>
            <person name="Wang Z."/>
            <person name="Yu L."/>
            <person name="Li Y."/>
            <person name="Sun Y."/>
            <person name="Li W."/>
            <person name="Chen Y."/>
            <person name="Li Y."/>
            <person name="Zhang Y."/>
            <person name="Ai D."/>
            <person name="Zhao J."/>
            <person name="Shang C."/>
            <person name="Ma Y."/>
            <person name="Wu B."/>
            <person name="Wang M."/>
            <person name="Gao L."/>
            <person name="Sun D."/>
            <person name="Zhang P."/>
            <person name="Guo F."/>
            <person name="Wang W."/>
            <person name="Li Y."/>
            <person name="Wang J."/>
            <person name="Varshney R.K."/>
            <person name="Wang J."/>
            <person name="Ling H.Q."/>
            <person name="Wan P."/>
        </authorList>
    </citation>
    <scope>NUCLEOTIDE SEQUENCE</scope>
    <source>
        <strain evidence="2">cv. Jingnong 6</strain>
    </source>
</reference>
<evidence type="ECO:0000313" key="1">
    <source>
        <dbReference type="EMBL" id="KOM51809.1"/>
    </source>
</evidence>
<gene>
    <name evidence="1" type="ORF">LR48_Vigan09g046800</name>
</gene>
<accession>A0A0L9VAX5</accession>
<evidence type="ECO:0000313" key="2">
    <source>
        <dbReference type="Proteomes" id="UP000053144"/>
    </source>
</evidence>
<dbReference type="EMBL" id="CM003379">
    <property type="protein sequence ID" value="KOM51809.1"/>
    <property type="molecule type" value="Genomic_DNA"/>
</dbReference>
<proteinExistence type="predicted"/>